<evidence type="ECO:0000313" key="1">
    <source>
        <dbReference type="EMBL" id="KAG5503425.1"/>
    </source>
</evidence>
<comment type="caution">
    <text evidence="1">The sequence shown here is derived from an EMBL/GenBank/DDBJ whole genome shotgun (WGS) entry which is preliminary data.</text>
</comment>
<dbReference type="Proteomes" id="UP000674318">
    <property type="component" value="Chromosome 24"/>
</dbReference>
<accession>A0A836ITT7</accession>
<gene>
    <name evidence="1" type="ORF">JKF63_05564</name>
</gene>
<dbReference type="GeneID" id="94291598"/>
<organism evidence="1 2">
    <name type="scientific">Porcisia hertigi</name>
    <dbReference type="NCBI Taxonomy" id="2761500"/>
    <lineage>
        <taxon>Eukaryota</taxon>
        <taxon>Discoba</taxon>
        <taxon>Euglenozoa</taxon>
        <taxon>Kinetoplastea</taxon>
        <taxon>Metakinetoplastina</taxon>
        <taxon>Trypanosomatida</taxon>
        <taxon>Trypanosomatidae</taxon>
        <taxon>Leishmaniinae</taxon>
        <taxon>Porcisia</taxon>
    </lineage>
</organism>
<dbReference type="EMBL" id="JAFJZO010000024">
    <property type="protein sequence ID" value="KAG5503425.1"/>
    <property type="molecule type" value="Genomic_DNA"/>
</dbReference>
<sequence length="346" mass="38439">MRVVPTRLGHRKAASLCRSRCGQGAYHFDAAGAAGCRQRRCFAGVTMASVRTAAAAAVSASPFPLSTARRTYYWPHPENLVPEGESTSLFQSSPVPSVRERIVREYALSPLFGGRTPCCVLGFSDTARDVLGRKARVRQWVAQILGKDEADVELGALLQTKEMMLHRSGTDESPRVADGDGSRPDAELRRVTRYARLPVQARTLLEVYLPEEEQPELGSSADTDAALRAYGYFLQEQLHRYMTATATSAPGSDSQREIRGSGCAEVVDEMQSRNGVDNEYDDEEDVRQSVAALHDECGVIYCEVPALDESDYVFDRLYGKEVDNETTERVMNSWTRRVTQRQQEQS</sequence>
<name>A0A836ITT7_9TRYP</name>
<keyword evidence="2" id="KW-1185">Reference proteome</keyword>
<dbReference type="RefSeq" id="XP_067756787.1">
    <property type="nucleotide sequence ID" value="XM_067901521.1"/>
</dbReference>
<reference evidence="1 2" key="1">
    <citation type="submission" date="2021-02" db="EMBL/GenBank/DDBJ databases">
        <title>Porcisia hertigi Genome sequencing and assembly.</title>
        <authorList>
            <person name="Almutairi H."/>
            <person name="Gatherer D."/>
        </authorList>
    </citation>
    <scope>NUCLEOTIDE SEQUENCE [LARGE SCALE GENOMIC DNA]</scope>
    <source>
        <strain evidence="1 2">C119</strain>
    </source>
</reference>
<protein>
    <submittedName>
        <fullName evidence="1">Uncharacterized protein</fullName>
    </submittedName>
</protein>
<dbReference type="OrthoDB" id="242944at2759"/>
<proteinExistence type="predicted"/>
<dbReference type="KEGG" id="phet:94291598"/>
<dbReference type="AlphaFoldDB" id="A0A836ITT7"/>
<evidence type="ECO:0000313" key="2">
    <source>
        <dbReference type="Proteomes" id="UP000674318"/>
    </source>
</evidence>